<proteinExistence type="predicted"/>
<dbReference type="AlphaFoldDB" id="A0AA39MJK5"/>
<dbReference type="RefSeq" id="XP_060322176.1">
    <property type="nucleotide sequence ID" value="XM_060478682.1"/>
</dbReference>
<evidence type="ECO:0000313" key="2">
    <source>
        <dbReference type="Proteomes" id="UP001175211"/>
    </source>
</evidence>
<evidence type="ECO:0000313" key="1">
    <source>
        <dbReference type="EMBL" id="KAK0436069.1"/>
    </source>
</evidence>
<dbReference type="GeneID" id="85362230"/>
<dbReference type="Proteomes" id="UP001175211">
    <property type="component" value="Unassembled WGS sequence"/>
</dbReference>
<sequence length="297" mass="33335">MSRRLKEQRTGFFGAIPNIFMHRWPPTHKEIFIDMIGCARTKPLHLVGVQSSPKDVPFPRIDRMFLDLSPDLCLDGCEPTVLTPEMRIEIGAVLEDQHVVKQWFPNNQRATKVKLALGLKLKVDSKRLPQLQHVYSHLLYEERKIAEKVVVEAKRTGLSPNNEWAKESDDVKNTIKKLHKEQKELSMAMKEHRVDDIELSTEQKSNVIKSLGLELDSIFDVIVKATGWGFIVVGAGIDPESGNLRSSSWEYGVKLKSSGGFFDGFDRDAATGMVPGGLPGDKRKAGAYYSGPLLAHM</sequence>
<dbReference type="EMBL" id="JAUEPS010000132">
    <property type="protein sequence ID" value="KAK0436069.1"/>
    <property type="molecule type" value="Genomic_DNA"/>
</dbReference>
<gene>
    <name evidence="1" type="ORF">EV420DRAFT_1652699</name>
</gene>
<accession>A0AA39MJK5</accession>
<comment type="caution">
    <text evidence="1">The sequence shown here is derived from an EMBL/GenBank/DDBJ whole genome shotgun (WGS) entry which is preliminary data.</text>
</comment>
<name>A0AA39MJK5_ARMTA</name>
<organism evidence="1 2">
    <name type="scientific">Armillaria tabescens</name>
    <name type="common">Ringless honey mushroom</name>
    <name type="synonym">Agaricus tabescens</name>
    <dbReference type="NCBI Taxonomy" id="1929756"/>
    <lineage>
        <taxon>Eukaryota</taxon>
        <taxon>Fungi</taxon>
        <taxon>Dikarya</taxon>
        <taxon>Basidiomycota</taxon>
        <taxon>Agaricomycotina</taxon>
        <taxon>Agaricomycetes</taxon>
        <taxon>Agaricomycetidae</taxon>
        <taxon>Agaricales</taxon>
        <taxon>Marasmiineae</taxon>
        <taxon>Physalacriaceae</taxon>
        <taxon>Desarmillaria</taxon>
    </lineage>
</organism>
<protein>
    <submittedName>
        <fullName evidence="1">Uncharacterized protein</fullName>
    </submittedName>
</protein>
<keyword evidence="2" id="KW-1185">Reference proteome</keyword>
<reference evidence="1" key="1">
    <citation type="submission" date="2023-06" db="EMBL/GenBank/DDBJ databases">
        <authorList>
            <consortium name="Lawrence Berkeley National Laboratory"/>
            <person name="Ahrendt S."/>
            <person name="Sahu N."/>
            <person name="Indic B."/>
            <person name="Wong-Bajracharya J."/>
            <person name="Merenyi Z."/>
            <person name="Ke H.-M."/>
            <person name="Monk M."/>
            <person name="Kocsube S."/>
            <person name="Drula E."/>
            <person name="Lipzen A."/>
            <person name="Balint B."/>
            <person name="Henrissat B."/>
            <person name="Andreopoulos B."/>
            <person name="Martin F.M."/>
            <person name="Harder C.B."/>
            <person name="Rigling D."/>
            <person name="Ford K.L."/>
            <person name="Foster G.D."/>
            <person name="Pangilinan J."/>
            <person name="Papanicolaou A."/>
            <person name="Barry K."/>
            <person name="LaButti K."/>
            <person name="Viragh M."/>
            <person name="Koriabine M."/>
            <person name="Yan M."/>
            <person name="Riley R."/>
            <person name="Champramary S."/>
            <person name="Plett K.L."/>
            <person name="Tsai I.J."/>
            <person name="Slot J."/>
            <person name="Sipos G."/>
            <person name="Plett J."/>
            <person name="Nagy L.G."/>
            <person name="Grigoriev I.V."/>
        </authorList>
    </citation>
    <scope>NUCLEOTIDE SEQUENCE</scope>
    <source>
        <strain evidence="1">CCBAS 213</strain>
    </source>
</reference>